<dbReference type="InterPro" id="IPR017937">
    <property type="entry name" value="Thioredoxin_CS"/>
</dbReference>
<sequence length="232" mass="26015">MKWWQGLILLGLVVGVIWVAGERLQSNEAGPQQWPQGPASEDHAQRKTDTQDEAETSSAGQIEGGEGLKLELGEVDTRLPRDFAWVEEGPAVGSQAPDFTLQGMDGQTYPLRELRGQKPVVVNFWASWCPPCELEAPDLVYLYGKYKEQIEIFAVNLTNQDTIEGARAFAQRHGFAFPVLLDQKGSVARDYQVLSIPTSYFIDKDGIIRHKLIGITTRGRLEVMFQELIEQR</sequence>
<evidence type="ECO:0000313" key="4">
    <source>
        <dbReference type="EMBL" id="OUM90832.1"/>
    </source>
</evidence>
<dbReference type="PROSITE" id="PS00194">
    <property type="entry name" value="THIOREDOXIN_1"/>
    <property type="match status" value="1"/>
</dbReference>
<name>A0A1Y3PU17_9BACI</name>
<dbReference type="InterPro" id="IPR013766">
    <property type="entry name" value="Thioredoxin_domain"/>
</dbReference>
<dbReference type="PANTHER" id="PTHR42852">
    <property type="entry name" value="THIOL:DISULFIDE INTERCHANGE PROTEIN DSBE"/>
    <property type="match status" value="1"/>
</dbReference>
<keyword evidence="1" id="KW-1015">Disulfide bond</keyword>
<dbReference type="InterPro" id="IPR036249">
    <property type="entry name" value="Thioredoxin-like_sf"/>
</dbReference>
<comment type="caution">
    <text evidence="4">The sequence shown here is derived from an EMBL/GenBank/DDBJ whole genome shotgun (WGS) entry which is preliminary data.</text>
</comment>
<dbReference type="GO" id="GO:0016491">
    <property type="term" value="F:oxidoreductase activity"/>
    <property type="evidence" value="ECO:0007669"/>
    <property type="project" value="InterPro"/>
</dbReference>
<dbReference type="Gene3D" id="3.40.30.10">
    <property type="entry name" value="Glutaredoxin"/>
    <property type="match status" value="1"/>
</dbReference>
<dbReference type="PROSITE" id="PS51352">
    <property type="entry name" value="THIOREDOXIN_2"/>
    <property type="match status" value="1"/>
</dbReference>
<accession>A0A1Y3PU17</accession>
<gene>
    <name evidence="4" type="ORF">BAA01_07630</name>
</gene>
<evidence type="ECO:0000313" key="5">
    <source>
        <dbReference type="Proteomes" id="UP000196475"/>
    </source>
</evidence>
<dbReference type="InterPro" id="IPR000866">
    <property type="entry name" value="AhpC/TSA"/>
</dbReference>
<dbReference type="CDD" id="cd02966">
    <property type="entry name" value="TlpA_like_family"/>
    <property type="match status" value="1"/>
</dbReference>
<dbReference type="EMBL" id="LZRT01000010">
    <property type="protein sequence ID" value="OUM90832.1"/>
    <property type="molecule type" value="Genomic_DNA"/>
</dbReference>
<evidence type="ECO:0000259" key="3">
    <source>
        <dbReference type="PROSITE" id="PS51352"/>
    </source>
</evidence>
<proteinExistence type="predicted"/>
<dbReference type="InterPro" id="IPR050553">
    <property type="entry name" value="Thioredoxin_ResA/DsbE_sf"/>
</dbReference>
<evidence type="ECO:0000256" key="2">
    <source>
        <dbReference type="SAM" id="MobiDB-lite"/>
    </source>
</evidence>
<evidence type="ECO:0000256" key="1">
    <source>
        <dbReference type="ARBA" id="ARBA00023157"/>
    </source>
</evidence>
<feature type="compositionally biased region" description="Basic and acidic residues" evidence="2">
    <location>
        <begin position="40"/>
        <end position="50"/>
    </location>
</feature>
<dbReference type="GO" id="GO:0016209">
    <property type="term" value="F:antioxidant activity"/>
    <property type="evidence" value="ECO:0007669"/>
    <property type="project" value="InterPro"/>
</dbReference>
<feature type="domain" description="Thioredoxin" evidence="3">
    <location>
        <begin position="90"/>
        <end position="232"/>
    </location>
</feature>
<feature type="region of interest" description="Disordered" evidence="2">
    <location>
        <begin position="27"/>
        <end position="66"/>
    </location>
</feature>
<dbReference type="SUPFAM" id="SSF52833">
    <property type="entry name" value="Thioredoxin-like"/>
    <property type="match status" value="1"/>
</dbReference>
<reference evidence="5" key="1">
    <citation type="submission" date="2016-06" db="EMBL/GenBank/DDBJ databases">
        <authorList>
            <person name="Nascimento L."/>
            <person name="Pereira R.V."/>
            <person name="Martins L.F."/>
            <person name="Quaggio R.B."/>
            <person name="Silva A.M."/>
            <person name="Setubal J.C."/>
        </authorList>
    </citation>
    <scope>NUCLEOTIDE SEQUENCE [LARGE SCALE GENOMIC DNA]</scope>
</reference>
<protein>
    <recommendedName>
        <fullName evidence="3">Thioredoxin domain-containing protein</fullName>
    </recommendedName>
</protein>
<dbReference type="Proteomes" id="UP000196475">
    <property type="component" value="Unassembled WGS sequence"/>
</dbReference>
<organism evidence="4 5">
    <name type="scientific">Bacillus thermozeamaize</name>
    <dbReference type="NCBI Taxonomy" id="230954"/>
    <lineage>
        <taxon>Bacteria</taxon>
        <taxon>Bacillati</taxon>
        <taxon>Bacillota</taxon>
        <taxon>Bacilli</taxon>
        <taxon>Bacillales</taxon>
        <taxon>Bacillaceae</taxon>
        <taxon>Bacillus</taxon>
    </lineage>
</organism>
<dbReference type="PANTHER" id="PTHR42852:SF1">
    <property type="entry name" value="THIOREDOXIN-LIKE PROTEIN YNEN"/>
    <property type="match status" value="1"/>
</dbReference>
<dbReference type="AlphaFoldDB" id="A0A1Y3PU17"/>
<dbReference type="Pfam" id="PF00578">
    <property type="entry name" value="AhpC-TSA"/>
    <property type="match status" value="1"/>
</dbReference>